<dbReference type="InterPro" id="IPR001853">
    <property type="entry name" value="DSBA-like_thioredoxin_dom"/>
</dbReference>
<evidence type="ECO:0000313" key="3">
    <source>
        <dbReference type="Proteomes" id="UP001242368"/>
    </source>
</evidence>
<accession>A0ABT8CNL2</accession>
<dbReference type="CDD" id="cd03024">
    <property type="entry name" value="DsbA_FrnE"/>
    <property type="match status" value="1"/>
</dbReference>
<gene>
    <name evidence="2" type="ORF">QW060_03115</name>
</gene>
<feature type="domain" description="DSBA-like thioredoxin" evidence="1">
    <location>
        <begin position="3"/>
        <end position="205"/>
    </location>
</feature>
<keyword evidence="3" id="KW-1185">Reference proteome</keyword>
<sequence length="232" mass="25700">MKIQVWSDVMCPFCYIGKKNMEAAVAKLPFKDEIEIEWKSYQLDPTLDKNTAGISINTYLSQKKGLPVDKIKEMQQNIVEIGNKAGIQFNQENAVVVNTNTAHRLIHFAQENGKGSEMEEALFKAHFTDEKNVADVTELANLAASVGLDKVKAEEVLHSEAYDYEVNQDIMDAKNMGISGVPFFVLNNKYAVSGAQPSEVFEEALFQTYNETQAISNSRDSGSCCSVDGGCH</sequence>
<dbReference type="SUPFAM" id="SSF52833">
    <property type="entry name" value="Thioredoxin-like"/>
    <property type="match status" value="1"/>
</dbReference>
<dbReference type="Pfam" id="PF01323">
    <property type="entry name" value="DSBA"/>
    <property type="match status" value="1"/>
</dbReference>
<proteinExistence type="predicted"/>
<dbReference type="Gene3D" id="3.40.30.10">
    <property type="entry name" value="Glutaredoxin"/>
    <property type="match status" value="1"/>
</dbReference>
<name>A0ABT8CNL2_9FLAO</name>
<dbReference type="PANTHER" id="PTHR13887">
    <property type="entry name" value="GLUTATHIONE S-TRANSFERASE KAPPA"/>
    <property type="match status" value="1"/>
</dbReference>
<dbReference type="EMBL" id="JAUFQU010000001">
    <property type="protein sequence ID" value="MDN3706112.1"/>
    <property type="molecule type" value="Genomic_DNA"/>
</dbReference>
<dbReference type="InterPro" id="IPR036249">
    <property type="entry name" value="Thioredoxin-like_sf"/>
</dbReference>
<evidence type="ECO:0000313" key="2">
    <source>
        <dbReference type="EMBL" id="MDN3706112.1"/>
    </source>
</evidence>
<dbReference type="RefSeq" id="WP_290362248.1">
    <property type="nucleotide sequence ID" value="NZ_JAUFQU010000001.1"/>
</dbReference>
<dbReference type="Proteomes" id="UP001242368">
    <property type="component" value="Unassembled WGS sequence"/>
</dbReference>
<protein>
    <submittedName>
        <fullName evidence="2">DsbA family oxidoreductase</fullName>
    </submittedName>
</protein>
<organism evidence="2 3">
    <name type="scientific">Paenimyroides ceti</name>
    <dbReference type="NCBI Taxonomy" id="395087"/>
    <lineage>
        <taxon>Bacteria</taxon>
        <taxon>Pseudomonadati</taxon>
        <taxon>Bacteroidota</taxon>
        <taxon>Flavobacteriia</taxon>
        <taxon>Flavobacteriales</taxon>
        <taxon>Flavobacteriaceae</taxon>
        <taxon>Paenimyroides</taxon>
    </lineage>
</organism>
<evidence type="ECO:0000259" key="1">
    <source>
        <dbReference type="Pfam" id="PF01323"/>
    </source>
</evidence>
<reference evidence="3" key="1">
    <citation type="journal article" date="2019" name="Int. J. Syst. Evol. Microbiol.">
        <title>The Global Catalogue of Microorganisms (GCM) 10K type strain sequencing project: providing services to taxonomists for standard genome sequencing and annotation.</title>
        <authorList>
            <consortium name="The Broad Institute Genomics Platform"/>
            <consortium name="The Broad Institute Genome Sequencing Center for Infectious Disease"/>
            <person name="Wu L."/>
            <person name="Ma J."/>
        </authorList>
    </citation>
    <scope>NUCLEOTIDE SEQUENCE [LARGE SCALE GENOMIC DNA]</scope>
    <source>
        <strain evidence="3">CECT 7184</strain>
    </source>
</reference>
<dbReference type="PANTHER" id="PTHR13887:SF41">
    <property type="entry name" value="THIOREDOXIN SUPERFAMILY PROTEIN"/>
    <property type="match status" value="1"/>
</dbReference>
<comment type="caution">
    <text evidence="2">The sequence shown here is derived from an EMBL/GenBank/DDBJ whole genome shotgun (WGS) entry which is preliminary data.</text>
</comment>